<evidence type="ECO:0000313" key="2">
    <source>
        <dbReference type="EMBL" id="TGZ49344.1"/>
    </source>
</evidence>
<organism evidence="2 3">
    <name type="scientific">Temnothorax longispinosus</name>
    <dbReference type="NCBI Taxonomy" id="300112"/>
    <lineage>
        <taxon>Eukaryota</taxon>
        <taxon>Metazoa</taxon>
        <taxon>Ecdysozoa</taxon>
        <taxon>Arthropoda</taxon>
        <taxon>Hexapoda</taxon>
        <taxon>Insecta</taxon>
        <taxon>Pterygota</taxon>
        <taxon>Neoptera</taxon>
        <taxon>Endopterygota</taxon>
        <taxon>Hymenoptera</taxon>
        <taxon>Apocrita</taxon>
        <taxon>Aculeata</taxon>
        <taxon>Formicoidea</taxon>
        <taxon>Formicidae</taxon>
        <taxon>Myrmicinae</taxon>
        <taxon>Temnothorax</taxon>
    </lineage>
</organism>
<comment type="caution">
    <text evidence="2">The sequence shown here is derived from an EMBL/GenBank/DDBJ whole genome shotgun (WGS) entry which is preliminary data.</text>
</comment>
<feature type="compositionally biased region" description="Pro residues" evidence="1">
    <location>
        <begin position="197"/>
        <end position="221"/>
    </location>
</feature>
<feature type="region of interest" description="Disordered" evidence="1">
    <location>
        <begin position="193"/>
        <end position="250"/>
    </location>
</feature>
<evidence type="ECO:0000313" key="3">
    <source>
        <dbReference type="Proteomes" id="UP000310200"/>
    </source>
</evidence>
<sequence length="261" mass="29058">MRYTHQTSGISQDRVTVFRFSENSGYQKIDTCRLRTSDVIPARPFPLEEPDRAKVITSVREGPEIRGHSADKETRFAGRRCLAGWWEQRRECGNNTYAPWQTRRYGTSKAASSSSSSGLWRYTICSITDVNGHNSIRTVCRLSRWQVKRQHAPQATCSVVRNSLRDLPNQAVVYPKPRGAGFVSRIRRRLWRLHSSSPPPPPSPPPLPPPAPPAPSPPPSPADGRPSAERPTLTVARPTDDSRGVSPQCASVLCEAVSRAR</sequence>
<gene>
    <name evidence="2" type="ORF">DBV15_11567</name>
</gene>
<reference evidence="2 3" key="1">
    <citation type="journal article" date="2019" name="Philos. Trans. R. Soc. Lond., B, Biol. Sci.">
        <title>Ant behaviour and brain gene expression of defending hosts depend on the ecological success of the intruding social parasite.</title>
        <authorList>
            <person name="Kaur R."/>
            <person name="Stoldt M."/>
            <person name="Jongepier E."/>
            <person name="Feldmeyer B."/>
            <person name="Menzel F."/>
            <person name="Bornberg-Bauer E."/>
            <person name="Foitzik S."/>
        </authorList>
    </citation>
    <scope>NUCLEOTIDE SEQUENCE [LARGE SCALE GENOMIC DNA]</scope>
    <source>
        <tissue evidence="2">Whole body</tissue>
    </source>
</reference>
<accession>A0A4V3SAJ7</accession>
<name>A0A4V3SAJ7_9HYME</name>
<protein>
    <submittedName>
        <fullName evidence="2">Uncharacterized protein</fullName>
    </submittedName>
</protein>
<proteinExistence type="predicted"/>
<dbReference type="Proteomes" id="UP000310200">
    <property type="component" value="Unassembled WGS sequence"/>
</dbReference>
<keyword evidence="3" id="KW-1185">Reference proteome</keyword>
<dbReference type="EMBL" id="QBLH01002166">
    <property type="protein sequence ID" value="TGZ49344.1"/>
    <property type="molecule type" value="Genomic_DNA"/>
</dbReference>
<dbReference type="AlphaFoldDB" id="A0A4V3SAJ7"/>
<evidence type="ECO:0000256" key="1">
    <source>
        <dbReference type="SAM" id="MobiDB-lite"/>
    </source>
</evidence>